<evidence type="ECO:0000256" key="3">
    <source>
        <dbReference type="ARBA" id="ARBA00022832"/>
    </source>
</evidence>
<accession>A0A0X2NN52</accession>
<evidence type="ECO:0000256" key="9">
    <source>
        <dbReference type="ARBA" id="ARBA00038963"/>
    </source>
</evidence>
<evidence type="ECO:0000256" key="2">
    <source>
        <dbReference type="ARBA" id="ARBA00022516"/>
    </source>
</evidence>
<dbReference type="EMBL" id="FAUH01000009">
    <property type="protein sequence ID" value="CUU66160.1"/>
    <property type="molecule type" value="Genomic_DNA"/>
</dbReference>
<dbReference type="InterPro" id="IPR011032">
    <property type="entry name" value="GroES-like_sf"/>
</dbReference>
<feature type="domain" description="Enoyl reductase (ER)" evidence="11">
    <location>
        <begin position="17"/>
        <end position="330"/>
    </location>
</feature>
<dbReference type="AlphaFoldDB" id="A0A0X2NN52"/>
<comment type="similarity">
    <text evidence="1">Belongs to the zinc-containing alcohol dehydrogenase family. Quinone oxidoreductase subfamily.</text>
</comment>
<dbReference type="EC" id="1.3.1.104" evidence="9"/>
<keyword evidence="13" id="KW-1185">Reference proteome</keyword>
<gene>
    <name evidence="12" type="ORF">CVAR292_01498</name>
</gene>
<dbReference type="Gene3D" id="3.40.50.720">
    <property type="entry name" value="NAD(P)-binding Rossmann-like Domain"/>
    <property type="match status" value="1"/>
</dbReference>
<evidence type="ECO:0000259" key="11">
    <source>
        <dbReference type="SMART" id="SM00829"/>
    </source>
</evidence>
<dbReference type="Gene3D" id="3.90.180.10">
    <property type="entry name" value="Medium-chain alcohol dehydrogenases, catalytic domain"/>
    <property type="match status" value="1"/>
</dbReference>
<reference evidence="13" key="1">
    <citation type="submission" date="2015-11" db="EMBL/GenBank/DDBJ databases">
        <authorList>
            <person name="Dugat-Bony E."/>
        </authorList>
    </citation>
    <scope>NUCLEOTIDE SEQUENCE [LARGE SCALE GENOMIC DNA]</scope>
    <source>
        <strain evidence="13">Mu292</strain>
    </source>
</reference>
<keyword evidence="7" id="KW-0443">Lipid metabolism</keyword>
<dbReference type="PANTHER" id="PTHR43981:SF2">
    <property type="entry name" value="ENOYL-[ACYL-CARRIER-PROTEIN] REDUCTASE, MITOCHONDRIAL"/>
    <property type="match status" value="1"/>
</dbReference>
<organism evidence="12 13">
    <name type="scientific">Corynebacterium variabile</name>
    <dbReference type="NCBI Taxonomy" id="1727"/>
    <lineage>
        <taxon>Bacteria</taxon>
        <taxon>Bacillati</taxon>
        <taxon>Actinomycetota</taxon>
        <taxon>Actinomycetes</taxon>
        <taxon>Mycobacteriales</taxon>
        <taxon>Corynebacteriaceae</taxon>
        <taxon>Corynebacterium</taxon>
    </lineage>
</organism>
<dbReference type="GO" id="GO:0006633">
    <property type="term" value="P:fatty acid biosynthetic process"/>
    <property type="evidence" value="ECO:0007669"/>
    <property type="project" value="UniProtKB-KW"/>
</dbReference>
<dbReference type="OMA" id="YGYTQSK"/>
<dbReference type="InterPro" id="IPR036291">
    <property type="entry name" value="NAD(P)-bd_dom_sf"/>
</dbReference>
<evidence type="ECO:0000256" key="7">
    <source>
        <dbReference type="ARBA" id="ARBA00023098"/>
    </source>
</evidence>
<comment type="catalytic activity">
    <reaction evidence="10">
        <text>a 2,3-saturated acyl-[ACP] + NADP(+) = a (2E)-enoyl-[ACP] + NADPH + H(+)</text>
        <dbReference type="Rhea" id="RHEA:22564"/>
        <dbReference type="Rhea" id="RHEA-COMP:9925"/>
        <dbReference type="Rhea" id="RHEA-COMP:9926"/>
        <dbReference type="ChEBI" id="CHEBI:15378"/>
        <dbReference type="ChEBI" id="CHEBI:57783"/>
        <dbReference type="ChEBI" id="CHEBI:58349"/>
        <dbReference type="ChEBI" id="CHEBI:78784"/>
        <dbReference type="ChEBI" id="CHEBI:78785"/>
        <dbReference type="EC" id="1.3.1.104"/>
    </reaction>
</comment>
<dbReference type="InterPro" id="IPR013149">
    <property type="entry name" value="ADH-like_C"/>
</dbReference>
<sequence length="332" mass="35261">MKDEDTVMRSLIHDSFGEPEDVLRLTEEDVPEPSAGQVRIRVVLSPVHNHDIWTIRGTYGFVPDLPAHAGTEVLGTVDAVGSGVTGLEAGKRVVSGTSFGVWAEYALVDAADVIPVPDQLPDDRAAQLVSMPFSAISLLDFLQLHEGDWLIQNSANGAVGRILAQLAKARGIHVIGLVRRDAAVADLAAEGITDVLSTEDPAWREKLQEITGGARVATGLDSVGGQATADLVSVLGEGATLVCFGAMGGPTMTVPSGPVIFKDITVRGFWGSRVSREMAREKKAELFGELITRLSEGSVTLPVEGIFDASDFREAMISSMSSGRTGKVLLRF</sequence>
<dbReference type="CDD" id="cd08292">
    <property type="entry name" value="ETR_like_2"/>
    <property type="match status" value="1"/>
</dbReference>
<evidence type="ECO:0000256" key="6">
    <source>
        <dbReference type="ARBA" id="ARBA00023002"/>
    </source>
</evidence>
<protein>
    <recommendedName>
        <fullName evidence="9">enoyl-[acyl-carrier-protein] reductase</fullName>
        <ecNumber evidence="9">1.3.1.104</ecNumber>
    </recommendedName>
</protein>
<evidence type="ECO:0000256" key="4">
    <source>
        <dbReference type="ARBA" id="ARBA00022857"/>
    </source>
</evidence>
<dbReference type="PANTHER" id="PTHR43981">
    <property type="entry name" value="ENOYL-[ACYL-CARRIER-PROTEIN] REDUCTASE, MITOCHONDRIAL"/>
    <property type="match status" value="1"/>
</dbReference>
<evidence type="ECO:0000313" key="12">
    <source>
        <dbReference type="EMBL" id="CUU66160.1"/>
    </source>
</evidence>
<keyword evidence="4" id="KW-0521">NADP</keyword>
<dbReference type="SUPFAM" id="SSF51735">
    <property type="entry name" value="NAD(P)-binding Rossmann-fold domains"/>
    <property type="match status" value="1"/>
</dbReference>
<evidence type="ECO:0000313" key="13">
    <source>
        <dbReference type="Proteomes" id="UP000182498"/>
    </source>
</evidence>
<dbReference type="GO" id="GO:0141148">
    <property type="term" value="F:enoyl-[acyl-carrier-protein] reductase (NADPH) activity"/>
    <property type="evidence" value="ECO:0007669"/>
    <property type="project" value="UniProtKB-EC"/>
</dbReference>
<keyword evidence="6" id="KW-0560">Oxidoreductase</keyword>
<evidence type="ECO:0000256" key="1">
    <source>
        <dbReference type="ARBA" id="ARBA00010371"/>
    </source>
</evidence>
<dbReference type="InterPro" id="IPR020843">
    <property type="entry name" value="ER"/>
</dbReference>
<dbReference type="Pfam" id="PF08240">
    <property type="entry name" value="ADH_N"/>
    <property type="match status" value="1"/>
</dbReference>
<dbReference type="Proteomes" id="UP000182498">
    <property type="component" value="Unassembled WGS sequence"/>
</dbReference>
<keyword evidence="5" id="KW-0809">Transit peptide</keyword>
<name>A0A0X2NN52_9CORY</name>
<dbReference type="InterPro" id="IPR051034">
    <property type="entry name" value="Mito_Enoyl-ACP_Reductase"/>
</dbReference>
<evidence type="ECO:0000256" key="5">
    <source>
        <dbReference type="ARBA" id="ARBA00022946"/>
    </source>
</evidence>
<dbReference type="SMART" id="SM00829">
    <property type="entry name" value="PKS_ER"/>
    <property type="match status" value="1"/>
</dbReference>
<proteinExistence type="inferred from homology"/>
<keyword evidence="8" id="KW-0275">Fatty acid biosynthesis</keyword>
<keyword evidence="3" id="KW-0276">Fatty acid metabolism</keyword>
<dbReference type="InterPro" id="IPR013154">
    <property type="entry name" value="ADH-like_N"/>
</dbReference>
<keyword evidence="2" id="KW-0444">Lipid biosynthesis</keyword>
<evidence type="ECO:0000256" key="10">
    <source>
        <dbReference type="ARBA" id="ARBA00048843"/>
    </source>
</evidence>
<evidence type="ECO:0000256" key="8">
    <source>
        <dbReference type="ARBA" id="ARBA00023160"/>
    </source>
</evidence>
<dbReference type="Pfam" id="PF00107">
    <property type="entry name" value="ADH_zinc_N"/>
    <property type="match status" value="1"/>
</dbReference>
<dbReference type="SUPFAM" id="SSF50129">
    <property type="entry name" value="GroES-like"/>
    <property type="match status" value="1"/>
</dbReference>